<proteinExistence type="predicted"/>
<dbReference type="EMBL" id="SMKA01000001">
    <property type="protein sequence ID" value="TDC35795.1"/>
    <property type="molecule type" value="Genomic_DNA"/>
</dbReference>
<keyword evidence="1" id="KW-1133">Transmembrane helix</keyword>
<evidence type="ECO:0000313" key="2">
    <source>
        <dbReference type="EMBL" id="TDC35795.1"/>
    </source>
</evidence>
<feature type="transmembrane region" description="Helical" evidence="1">
    <location>
        <begin position="265"/>
        <end position="284"/>
    </location>
</feature>
<feature type="transmembrane region" description="Helical" evidence="1">
    <location>
        <begin position="238"/>
        <end position="259"/>
    </location>
</feature>
<dbReference type="OrthoDB" id="9775130at2"/>
<sequence length="463" mass="51602">MSEPSRMTGIQKHYLAVLSSVVGEDGMIGAYGRAAVSHVLKGAPEHCWLFAATARLSYSEAEMLIAELRSQIYTSSAAGETPPFVPHDLEAVRRGLALGWWDPDPDVPTHLRDQSDRLSWWSAAVNSKQTELPELVAVCQGHALGWWHPDPDVATNLRDQSDRLSWWSAAINSKQADSPELVPLDDWRLAQRLAMIDGEVGQDELTALGSLGWVSFADPMRELAGLLRVPYRPRPHWWSVYLVLSLLPAGVLIVLSLLTTGVLQGVLLTLAGAMAGIQLAAPYVKAVRFVATQLGGLAESERKVWRSLATYSRFVFGHERYVGSAPIGHRHVALPLERARYRRRFRQWTKYFRPMSSRVLVRGRLPGMVAVLSPSPRLIPQSLWNARQRRVLRLVGRDLIRASGNRNEDACVRTLADQLGLPYAAPRVRRRYLTDMTPTGASESIRQVGEVLRKRRGNAAPSR</sequence>
<protein>
    <submittedName>
        <fullName evidence="2">Uncharacterized protein</fullName>
    </submittedName>
</protein>
<evidence type="ECO:0000313" key="3">
    <source>
        <dbReference type="Proteomes" id="UP000295075"/>
    </source>
</evidence>
<keyword evidence="1" id="KW-0812">Transmembrane</keyword>
<name>A0A4V2XT12_9ACTN</name>
<reference evidence="2 3" key="1">
    <citation type="submission" date="2019-03" db="EMBL/GenBank/DDBJ databases">
        <title>Draft genome sequences of novel Actinobacteria.</title>
        <authorList>
            <person name="Sahin N."/>
            <person name="Ay H."/>
            <person name="Saygin H."/>
        </authorList>
    </citation>
    <scope>NUCLEOTIDE SEQUENCE [LARGE SCALE GENOMIC DNA]</scope>
    <source>
        <strain evidence="2 3">JCM 30547</strain>
    </source>
</reference>
<keyword evidence="3" id="KW-1185">Reference proteome</keyword>
<keyword evidence="1" id="KW-0472">Membrane</keyword>
<dbReference type="RefSeq" id="WP_132399821.1">
    <property type="nucleotide sequence ID" value="NZ_SMKA01000001.1"/>
</dbReference>
<accession>A0A4V2XT12</accession>
<evidence type="ECO:0000256" key="1">
    <source>
        <dbReference type="SAM" id="Phobius"/>
    </source>
</evidence>
<comment type="caution">
    <text evidence="2">The sequence shown here is derived from an EMBL/GenBank/DDBJ whole genome shotgun (WGS) entry which is preliminary data.</text>
</comment>
<organism evidence="2 3">
    <name type="scientific">Kribbella albertanoniae</name>
    <dbReference type="NCBI Taxonomy" id="1266829"/>
    <lineage>
        <taxon>Bacteria</taxon>
        <taxon>Bacillati</taxon>
        <taxon>Actinomycetota</taxon>
        <taxon>Actinomycetes</taxon>
        <taxon>Propionibacteriales</taxon>
        <taxon>Kribbellaceae</taxon>
        <taxon>Kribbella</taxon>
    </lineage>
</organism>
<dbReference type="Proteomes" id="UP000295075">
    <property type="component" value="Unassembled WGS sequence"/>
</dbReference>
<gene>
    <name evidence="2" type="ORF">E1261_00255</name>
</gene>
<dbReference type="AlphaFoldDB" id="A0A4V2XT12"/>